<dbReference type="EMBL" id="JAPEVB010000001">
    <property type="protein sequence ID" value="KAJ4397382.1"/>
    <property type="molecule type" value="Genomic_DNA"/>
</dbReference>
<evidence type="ECO:0000313" key="2">
    <source>
        <dbReference type="EMBL" id="KAJ4397382.1"/>
    </source>
</evidence>
<keyword evidence="3" id="KW-1185">Reference proteome</keyword>
<dbReference type="AlphaFoldDB" id="A0A9W9D1D3"/>
<gene>
    <name evidence="2" type="ORF">N0V93_001608</name>
</gene>
<protein>
    <submittedName>
        <fullName evidence="2">Uncharacterized protein</fullName>
    </submittedName>
</protein>
<feature type="compositionally biased region" description="Low complexity" evidence="1">
    <location>
        <begin position="26"/>
        <end position="35"/>
    </location>
</feature>
<evidence type="ECO:0000313" key="3">
    <source>
        <dbReference type="Proteomes" id="UP001140453"/>
    </source>
</evidence>
<feature type="region of interest" description="Disordered" evidence="1">
    <location>
        <begin position="135"/>
        <end position="196"/>
    </location>
</feature>
<comment type="caution">
    <text evidence="2">The sequence shown here is derived from an EMBL/GenBank/DDBJ whole genome shotgun (WGS) entry which is preliminary data.</text>
</comment>
<feature type="compositionally biased region" description="Polar residues" evidence="1">
    <location>
        <begin position="150"/>
        <end position="170"/>
    </location>
</feature>
<dbReference type="Proteomes" id="UP001140453">
    <property type="component" value="Unassembled WGS sequence"/>
</dbReference>
<reference evidence="2" key="1">
    <citation type="submission" date="2022-10" db="EMBL/GenBank/DDBJ databases">
        <title>Tapping the CABI collections for fungal endophytes: first genome assemblies for Collariella, Neodidymelliopsis, Ascochyta clinopodiicola, Didymella pomorum, Didymosphaeria variabile, Neocosmospora piperis and Neocucurbitaria cava.</title>
        <authorList>
            <person name="Hill R."/>
        </authorList>
    </citation>
    <scope>NUCLEOTIDE SEQUENCE</scope>
    <source>
        <strain evidence="2">IMI 355082</strain>
    </source>
</reference>
<proteinExistence type="predicted"/>
<organism evidence="2 3">
    <name type="scientific">Gnomoniopsis smithogilvyi</name>
    <dbReference type="NCBI Taxonomy" id="1191159"/>
    <lineage>
        <taxon>Eukaryota</taxon>
        <taxon>Fungi</taxon>
        <taxon>Dikarya</taxon>
        <taxon>Ascomycota</taxon>
        <taxon>Pezizomycotina</taxon>
        <taxon>Sordariomycetes</taxon>
        <taxon>Sordariomycetidae</taxon>
        <taxon>Diaporthales</taxon>
        <taxon>Gnomoniaceae</taxon>
        <taxon>Gnomoniopsis</taxon>
    </lineage>
</organism>
<feature type="region of interest" description="Disordered" evidence="1">
    <location>
        <begin position="1"/>
        <end position="36"/>
    </location>
</feature>
<name>A0A9W9D1D3_9PEZI</name>
<accession>A0A9W9D1D3</accession>
<feature type="compositionally biased region" description="Basic and acidic residues" evidence="1">
    <location>
        <begin position="173"/>
        <end position="196"/>
    </location>
</feature>
<sequence length="232" mass="25003">MSSNPRKRSALDEPEKELSVAKGPKKPQSNQKSKPITAWDAVNAHYPAEISSFFPSLDSIPDSLTIVKHLASLPAVKGALDAHDQPIGNRTFTLELGSKGSIKSGDKYGHFHARNRSSRAQGNLKAVLAQASGSSAHIADDQHSAQAASQKSVESSAGSGLTSHQSTASETDLDLKPDGDLKEEPTTSELGGDKMQRLLTENDMLRTQNDMLQARVEELEDMIEAEEQQCTI</sequence>
<evidence type="ECO:0000256" key="1">
    <source>
        <dbReference type="SAM" id="MobiDB-lite"/>
    </source>
</evidence>
<feature type="compositionally biased region" description="Basic and acidic residues" evidence="1">
    <location>
        <begin position="9"/>
        <end position="19"/>
    </location>
</feature>